<dbReference type="Proteomes" id="UP000326877">
    <property type="component" value="Unassembled WGS sequence"/>
</dbReference>
<feature type="compositionally biased region" description="Basic residues" evidence="1">
    <location>
        <begin position="23"/>
        <end position="34"/>
    </location>
</feature>
<keyword evidence="2" id="KW-0812">Transmembrane</keyword>
<feature type="transmembrane region" description="Helical" evidence="2">
    <location>
        <begin position="55"/>
        <end position="79"/>
    </location>
</feature>
<name>A0A5N7CDB5_PETAA</name>
<gene>
    <name evidence="3" type="ORF">BDV23DRAFT_151639</name>
</gene>
<protein>
    <submittedName>
        <fullName evidence="3">Uncharacterized protein</fullName>
    </submittedName>
</protein>
<accession>A0A5N7CDB5</accession>
<dbReference type="EMBL" id="ML735239">
    <property type="protein sequence ID" value="KAE8392145.1"/>
    <property type="molecule type" value="Genomic_DNA"/>
</dbReference>
<accession>A0A5N6G186</accession>
<sequence length="97" mass="10787">MPNKNYLLHNYLLPIPRTPTPKTKPRALHPHKPRQPPTIAPRITLRDALPIIPNYLLVAPSATIVLSASITIPIAIDLFSFHGMTIAFRPFACEESA</sequence>
<evidence type="ECO:0000313" key="3">
    <source>
        <dbReference type="EMBL" id="KAE8392145.1"/>
    </source>
</evidence>
<dbReference type="AlphaFoldDB" id="A0A5N7CDB5"/>
<evidence type="ECO:0000256" key="1">
    <source>
        <dbReference type="SAM" id="MobiDB-lite"/>
    </source>
</evidence>
<feature type="region of interest" description="Disordered" evidence="1">
    <location>
        <begin position="16"/>
        <end position="39"/>
    </location>
</feature>
<keyword evidence="2" id="KW-1133">Transmembrane helix</keyword>
<reference evidence="3" key="1">
    <citation type="submission" date="2019-04" db="EMBL/GenBank/DDBJ databases">
        <title>Friends and foes A comparative genomics studyof 23 Aspergillus species from section Flavi.</title>
        <authorList>
            <consortium name="DOE Joint Genome Institute"/>
            <person name="Kjaerbolling I."/>
            <person name="Vesth T."/>
            <person name="Frisvad J.C."/>
            <person name="Nybo J.L."/>
            <person name="Theobald S."/>
            <person name="Kildgaard S."/>
            <person name="Isbrandt T."/>
            <person name="Kuo A."/>
            <person name="Sato A."/>
            <person name="Lyhne E.K."/>
            <person name="Kogle M.E."/>
            <person name="Wiebenga A."/>
            <person name="Kun R.S."/>
            <person name="Lubbers R.J."/>
            <person name="Makela M.R."/>
            <person name="Barry K."/>
            <person name="Chovatia M."/>
            <person name="Clum A."/>
            <person name="Daum C."/>
            <person name="Haridas S."/>
            <person name="He G."/>
            <person name="LaButti K."/>
            <person name="Lipzen A."/>
            <person name="Mondo S."/>
            <person name="Riley R."/>
            <person name="Salamov A."/>
            <person name="Simmons B.A."/>
            <person name="Magnuson J.K."/>
            <person name="Henrissat B."/>
            <person name="Mortensen U.H."/>
            <person name="Larsen T.O."/>
            <person name="Devries R.P."/>
            <person name="Grigoriev I.V."/>
            <person name="Machida M."/>
            <person name="Baker S.E."/>
            <person name="Andersen M.R."/>
        </authorList>
    </citation>
    <scope>NUCLEOTIDE SEQUENCE [LARGE SCALE GENOMIC DNA]</scope>
    <source>
        <strain evidence="3">IBT 14317</strain>
    </source>
</reference>
<keyword evidence="2" id="KW-0472">Membrane</keyword>
<evidence type="ECO:0000256" key="2">
    <source>
        <dbReference type="SAM" id="Phobius"/>
    </source>
</evidence>
<organism evidence="3">
    <name type="scientific">Petromyces alliaceus</name>
    <name type="common">Aspergillus alliaceus</name>
    <dbReference type="NCBI Taxonomy" id="209559"/>
    <lineage>
        <taxon>Eukaryota</taxon>
        <taxon>Fungi</taxon>
        <taxon>Dikarya</taxon>
        <taxon>Ascomycota</taxon>
        <taxon>Pezizomycotina</taxon>
        <taxon>Eurotiomycetes</taxon>
        <taxon>Eurotiomycetidae</taxon>
        <taxon>Eurotiales</taxon>
        <taxon>Aspergillaceae</taxon>
        <taxon>Aspergillus</taxon>
        <taxon>Aspergillus subgen. Circumdati</taxon>
    </lineage>
</organism>
<proteinExistence type="predicted"/>